<accession>A0A6L5XDB7</accession>
<dbReference type="PROSITE" id="PS51257">
    <property type="entry name" value="PROKAR_LIPOPROTEIN"/>
    <property type="match status" value="1"/>
</dbReference>
<dbReference type="Proteomes" id="UP000483362">
    <property type="component" value="Unassembled WGS sequence"/>
</dbReference>
<gene>
    <name evidence="2" type="ORF">FYJ29_05780</name>
</gene>
<organism evidence="2 3">
    <name type="scientific">Sodaliphilus pleomorphus</name>
    <dbReference type="NCBI Taxonomy" id="2606626"/>
    <lineage>
        <taxon>Bacteria</taxon>
        <taxon>Pseudomonadati</taxon>
        <taxon>Bacteroidota</taxon>
        <taxon>Bacteroidia</taxon>
        <taxon>Bacteroidales</taxon>
        <taxon>Muribaculaceae</taxon>
        <taxon>Sodaliphilus</taxon>
    </lineage>
</organism>
<dbReference type="EMBL" id="VULT01000007">
    <property type="protein sequence ID" value="MSS17273.1"/>
    <property type="molecule type" value="Genomic_DNA"/>
</dbReference>
<comment type="caution">
    <text evidence="2">The sequence shown here is derived from an EMBL/GenBank/DDBJ whole genome shotgun (WGS) entry which is preliminary data.</text>
</comment>
<keyword evidence="3" id="KW-1185">Reference proteome</keyword>
<proteinExistence type="predicted"/>
<sequence length="320" mass="33764">MSRLSDHMIASAILALALLVTACAGGDDVQPAAGSKQVTFKVRLDGIDSRALSDGSQATRLEAVAYDASGKAVQVRSGLMTDLQGSVTFNLVEGVTYRFAFWAQSPSATCYTLSNDYTAVAVDYSGTANDDSRDAFFQHIDSYTVGASTAMQAVTLVRPLAQVDFVVAPDEWERVVRSTSPVTATGFTLPAGLYTRLNLLTGEVSAPTSQPVSLASAPVPTVSTLQPDGSYRHTPMLVLDGSQYVWLSMGYVLAPPAPSTSMLSQVALAMTSGTAKAITTIAVPSVPYKRNRRTVIVLSQLASKLQAGAPQVNETSSNIR</sequence>
<reference evidence="2 3" key="1">
    <citation type="submission" date="2019-08" db="EMBL/GenBank/DDBJ databases">
        <title>In-depth cultivation of the pig gut microbiome towards novel bacterial diversity and tailored functional studies.</title>
        <authorList>
            <person name="Wylensek D."/>
            <person name="Hitch T.C.A."/>
            <person name="Clavel T."/>
        </authorList>
    </citation>
    <scope>NUCLEOTIDE SEQUENCE [LARGE SCALE GENOMIC DNA]</scope>
    <source>
        <strain evidence="2 3">Oil-RF-744-WCA-WT-10</strain>
    </source>
</reference>
<keyword evidence="1" id="KW-0732">Signal</keyword>
<dbReference type="AlphaFoldDB" id="A0A6L5XDB7"/>
<feature type="chain" id="PRO_5027108474" evidence="1">
    <location>
        <begin position="27"/>
        <end position="320"/>
    </location>
</feature>
<dbReference type="RefSeq" id="WP_154327176.1">
    <property type="nucleotide sequence ID" value="NZ_CP045696.1"/>
</dbReference>
<evidence type="ECO:0000313" key="3">
    <source>
        <dbReference type="Proteomes" id="UP000483362"/>
    </source>
</evidence>
<evidence type="ECO:0000313" key="2">
    <source>
        <dbReference type="EMBL" id="MSS17273.1"/>
    </source>
</evidence>
<name>A0A6L5XDB7_9BACT</name>
<protein>
    <submittedName>
        <fullName evidence="2">Uncharacterized protein</fullName>
    </submittedName>
</protein>
<evidence type="ECO:0000256" key="1">
    <source>
        <dbReference type="SAM" id="SignalP"/>
    </source>
</evidence>
<feature type="signal peptide" evidence="1">
    <location>
        <begin position="1"/>
        <end position="26"/>
    </location>
</feature>